<proteinExistence type="predicted"/>
<dbReference type="AlphaFoldDB" id="A0A2S7K5D9"/>
<dbReference type="Proteomes" id="UP000239504">
    <property type="component" value="Unassembled WGS sequence"/>
</dbReference>
<comment type="caution">
    <text evidence="1">The sequence shown here is derived from an EMBL/GenBank/DDBJ whole genome shotgun (WGS) entry which is preliminary data.</text>
</comment>
<evidence type="ECO:0000313" key="1">
    <source>
        <dbReference type="EMBL" id="PQA87720.1"/>
    </source>
</evidence>
<keyword evidence="2" id="KW-1185">Reference proteome</keyword>
<dbReference type="RefSeq" id="WP_104828964.1">
    <property type="nucleotide sequence ID" value="NZ_PJCH01000005.1"/>
</dbReference>
<accession>A0A2S7K5D9</accession>
<dbReference type="OrthoDB" id="7304784at2"/>
<dbReference type="InterPro" id="IPR021388">
    <property type="entry name" value="DUF3024"/>
</dbReference>
<name>A0A2S7K5D9_9PROT</name>
<reference evidence="1 2" key="1">
    <citation type="submission" date="2017-12" db="EMBL/GenBank/DDBJ databases">
        <authorList>
            <person name="Hurst M.R.H."/>
        </authorList>
    </citation>
    <scope>NUCLEOTIDE SEQUENCE [LARGE SCALE GENOMIC DNA]</scope>
    <source>
        <strain evidence="1 2">SY-3-19</strain>
    </source>
</reference>
<organism evidence="1 2">
    <name type="scientific">Hyphococcus luteus</name>
    <dbReference type="NCBI Taxonomy" id="2058213"/>
    <lineage>
        <taxon>Bacteria</taxon>
        <taxon>Pseudomonadati</taxon>
        <taxon>Pseudomonadota</taxon>
        <taxon>Alphaproteobacteria</taxon>
        <taxon>Parvularculales</taxon>
        <taxon>Parvularculaceae</taxon>
        <taxon>Hyphococcus</taxon>
    </lineage>
</organism>
<protein>
    <submittedName>
        <fullName evidence="1">Uncharacterized protein</fullName>
    </submittedName>
</protein>
<dbReference type="EMBL" id="PJCH01000005">
    <property type="protein sequence ID" value="PQA87720.1"/>
    <property type="molecule type" value="Genomic_DNA"/>
</dbReference>
<gene>
    <name evidence="1" type="ORF">CW354_04990</name>
</gene>
<sequence length="136" mass="16024">MPNRKGRRIWVKTLTSGEKAAIAASCDNFIAETLKPRFLPEIRPTEFNYPVDIFGKWRGNKYSFITRYRSGFSDNLGEEFNSAFTRLDHVEEYLKETRFDVMWHRHTGQWFRLHAAVTLEEVLRLIETDGMLQPPI</sequence>
<evidence type="ECO:0000313" key="2">
    <source>
        <dbReference type="Proteomes" id="UP000239504"/>
    </source>
</evidence>
<dbReference type="Pfam" id="PF11225">
    <property type="entry name" value="DUF3024"/>
    <property type="match status" value="1"/>
</dbReference>